<dbReference type="InterPro" id="IPR038573">
    <property type="entry name" value="BrnT_sf"/>
</dbReference>
<organism evidence="1">
    <name type="scientific">Candidatus Kentrum sp. DK</name>
    <dbReference type="NCBI Taxonomy" id="2126562"/>
    <lineage>
        <taxon>Bacteria</taxon>
        <taxon>Pseudomonadati</taxon>
        <taxon>Pseudomonadota</taxon>
        <taxon>Gammaproteobacteria</taxon>
        <taxon>Candidatus Kentrum</taxon>
    </lineage>
</organism>
<evidence type="ECO:0000313" key="1">
    <source>
        <dbReference type="EMBL" id="VFJ45143.1"/>
    </source>
</evidence>
<dbReference type="Pfam" id="PF04365">
    <property type="entry name" value="BrnT_toxin"/>
    <property type="match status" value="1"/>
</dbReference>
<accession>A0A450S0B3</accession>
<protein>
    <submittedName>
        <fullName evidence="1">Ribonuclease toxin, BrnT, of type II toxin-antitoxin system</fullName>
    </submittedName>
</protein>
<dbReference type="InterPro" id="IPR007460">
    <property type="entry name" value="BrnT_toxin"/>
</dbReference>
<reference evidence="1" key="1">
    <citation type="submission" date="2019-02" db="EMBL/GenBank/DDBJ databases">
        <authorList>
            <person name="Gruber-Vodicka R. H."/>
            <person name="Seah K. B. B."/>
        </authorList>
    </citation>
    <scope>NUCLEOTIDE SEQUENCE</scope>
    <source>
        <strain evidence="1">BECK_DK161</strain>
    </source>
</reference>
<name>A0A450S0B3_9GAMM</name>
<dbReference type="AlphaFoldDB" id="A0A450S0B3"/>
<proteinExistence type="predicted"/>
<dbReference type="Gene3D" id="3.10.450.530">
    <property type="entry name" value="Ribonuclease toxin, BrnT, of type II toxin-antitoxin system"/>
    <property type="match status" value="1"/>
</dbReference>
<sequence>MDVVAANTGTKIFFSSLRISASLSASAVTKEKIATAEAQSTQRFAEKKRNQRVNRNTRQHSDLVVALATLSIPWTLSSSLVLDPTRTFARLCQLLRRNCITVVDAEHSRDEERYLSIGLSRNGRLLLLAHTDRAGRIRIISARKATKREERFYEYAQ</sequence>
<gene>
    <name evidence="1" type="ORF">BECKDK2373C_GA0170839_101039</name>
</gene>
<dbReference type="EMBL" id="CAADEY010000010">
    <property type="protein sequence ID" value="VFJ45143.1"/>
    <property type="molecule type" value="Genomic_DNA"/>
</dbReference>